<evidence type="ECO:0000256" key="1">
    <source>
        <dbReference type="SAM" id="MobiDB-lite"/>
    </source>
</evidence>
<evidence type="ECO:0000313" key="3">
    <source>
        <dbReference type="EMBL" id="MFK4267160.1"/>
    </source>
</evidence>
<dbReference type="Pfam" id="PF12770">
    <property type="entry name" value="CHAT"/>
    <property type="match status" value="1"/>
</dbReference>
<evidence type="ECO:0000259" key="2">
    <source>
        <dbReference type="Pfam" id="PF12770"/>
    </source>
</evidence>
<dbReference type="InterPro" id="IPR024983">
    <property type="entry name" value="CHAT_dom"/>
</dbReference>
<sequence length="1106" mass="117540">MTDAEIEESGGVRALRAWVMAATKRALRLYPAGTPNADPDVYDSSIAELEELLRLLECDAELRATVTVQLGSVLTMRHLARGGVPQDRERARLLLREARDPRTETGAATDADDRRWAALALLSLVVPIPPAGGEVGQAGFFNMLDWRAYQEPEEMAAIAAEMPALLAEALELPLAPELHGQLQRMSTMIAALSGPDGPGALRQFVDSLPEGFPLADQMRLMTDVLSESGGTAAGPEPAASDPDVVAMDAMMPSALDALAALRGGDPEAINRALRRLRAAHGKLPPGHEASVSIENFIGMLLQAGESVGGNLQDQSLGHEYVTALADQMQSFAAASTTPVTAEFAVAVRVYPLMSRIDAAYKAEDAATVRALLGELEALEADTPPDNGFRFQIQLALAQACLSLGNLTNDNDMRLRGADHHEQSLADAAHAPAFIRESLSQHTTGPDAVRARVTGDPTTLQHAAVAPPDASTSERWDSAQSLMVRYTLTRDLPDLDPLIAELRRVCDDIRQGQRPRFAAKAQWMLAEAYRARWHHTQDPADQASAAATAKEALNTLAADVLLQLGAEHGLLTARAGAARSVMAATWAASQNQAEEAVAALELGRALVLHAASTSRTVPELLDARGQRELAEAWRKSSTADAGEPDGPPGELRSTLRRRALEALGYRQHGLFTTPTLNELADGVAEGGADALVYLLPGEGDAPGVGIVVGADFGVGIGGLPLLSGTESGPLERYLDAAVQRAEQLGEPAAEQAWEEALSALCDWAYRAALDDILTAVTRHLTADGSRRENRSGPPRIVLVPCGRLGVVPWHAARLPAAAPHDYVCQIAVISYAASGGQFLRTVKRARRDTAGAAVLIADPRQELTYAELEAAALHEAFYPQARLYGEYYEPPAEPVAAGTPDDVLALLSDPAKAPSLLHVASHGSAGVRPTVSALHLAFPDGTDMLPAEEGGPGAEPDLGMLTVTRLLDRSWHEQPGAQGPLVVLSACETDLSTRDHDEALTLTTAFVWAGARNVVGSRWTAQDGASALMMAVFHHYLTVEGQGPADALRAAQLWMLDPDRENPGSLTGELLREIRRPGLERLPVWAAFIHQGHPGPGRATAAATQSA</sequence>
<feature type="domain" description="CHAT" evidence="2">
    <location>
        <begin position="767"/>
        <end position="1091"/>
    </location>
</feature>
<proteinExistence type="predicted"/>
<dbReference type="EMBL" id="JBJDQH010000006">
    <property type="protein sequence ID" value="MFK4267160.1"/>
    <property type="molecule type" value="Genomic_DNA"/>
</dbReference>
<comment type="caution">
    <text evidence="3">The sequence shown here is derived from an EMBL/GenBank/DDBJ whole genome shotgun (WGS) entry which is preliminary data.</text>
</comment>
<reference evidence="3 4" key="1">
    <citation type="submission" date="2024-11" db="EMBL/GenBank/DDBJ databases">
        <title>The Natural Products Discovery Center: Release of the First 8490 Sequenced Strains for Exploring Actinobacteria Biosynthetic Diversity.</title>
        <authorList>
            <person name="Kalkreuter E."/>
            <person name="Kautsar S.A."/>
            <person name="Yang D."/>
            <person name="Bader C.D."/>
            <person name="Teijaro C.N."/>
            <person name="Fluegel L."/>
            <person name="Davis C.M."/>
            <person name="Simpson J.R."/>
            <person name="Lauterbach L."/>
            <person name="Steele A.D."/>
            <person name="Gui C."/>
            <person name="Meng S."/>
            <person name="Li G."/>
            <person name="Viehrig K."/>
            <person name="Ye F."/>
            <person name="Su P."/>
            <person name="Kiefer A.F."/>
            <person name="Nichols A."/>
            <person name="Cepeda A.J."/>
            <person name="Yan W."/>
            <person name="Fan B."/>
            <person name="Jiang Y."/>
            <person name="Adhikari A."/>
            <person name="Zheng C.-J."/>
            <person name="Schuster L."/>
            <person name="Cowan T.M."/>
            <person name="Smanski M.J."/>
            <person name="Chevrette M.G."/>
            <person name="De Carvalho L.P.S."/>
            <person name="Shen B."/>
        </authorList>
    </citation>
    <scope>NUCLEOTIDE SEQUENCE [LARGE SCALE GENOMIC DNA]</scope>
    <source>
        <strain evidence="3 4">NPDC020863</strain>
    </source>
</reference>
<keyword evidence="4" id="KW-1185">Reference proteome</keyword>
<gene>
    <name evidence="3" type="ORF">ACI2L5_19795</name>
</gene>
<feature type="region of interest" description="Disordered" evidence="1">
    <location>
        <begin position="630"/>
        <end position="650"/>
    </location>
</feature>
<evidence type="ECO:0000313" key="4">
    <source>
        <dbReference type="Proteomes" id="UP001620295"/>
    </source>
</evidence>
<dbReference type="Proteomes" id="UP001620295">
    <property type="component" value="Unassembled WGS sequence"/>
</dbReference>
<accession>A0ABW8LR21</accession>
<dbReference type="RefSeq" id="WP_404746733.1">
    <property type="nucleotide sequence ID" value="NZ_JBJDQH010000006.1"/>
</dbReference>
<name>A0ABW8LR21_9ACTN</name>
<protein>
    <submittedName>
        <fullName evidence="3">CHAT domain-containing protein</fullName>
    </submittedName>
</protein>
<organism evidence="3 4">
    <name type="scientific">Streptomyces milbemycinicus</name>
    <dbReference type="NCBI Taxonomy" id="476552"/>
    <lineage>
        <taxon>Bacteria</taxon>
        <taxon>Bacillati</taxon>
        <taxon>Actinomycetota</taxon>
        <taxon>Actinomycetes</taxon>
        <taxon>Kitasatosporales</taxon>
        <taxon>Streptomycetaceae</taxon>
        <taxon>Streptomyces</taxon>
    </lineage>
</organism>